<accession>A0AAJ1X6V5</accession>
<keyword evidence="4" id="KW-1185">Reference proteome</keyword>
<name>A0AAJ1X6V5_9RHOB</name>
<keyword evidence="1" id="KW-0812">Transmembrane</keyword>
<dbReference type="EMBL" id="JANFFA010000006">
    <property type="protein sequence ID" value="MDQ2095871.1"/>
    <property type="molecule type" value="Genomic_DNA"/>
</dbReference>
<sequence length="175" mass="20473">MSVEEHRFKGPIRGQILFAIVFLAASVWLLSQLGAETKWVKRTKFFAQPRFWPAVAVSGMVLFGGLHLWKLPRKRMVKPDFVEWKIWFFGIEWVLWFLAYVWIVPLLGYLPTTVIFVPLMAWRIGYRDRRWMAISVGFAVAVVLLFKTFLHVKIPGGAVYEYLPSGLRSFFLLYL</sequence>
<dbReference type="InterPro" id="IPR009936">
    <property type="entry name" value="DUF1468"/>
</dbReference>
<keyword evidence="1" id="KW-0472">Membrane</keyword>
<gene>
    <name evidence="3" type="ORF">NOI20_17255</name>
</gene>
<feature type="domain" description="DUF1468" evidence="2">
    <location>
        <begin position="17"/>
        <end position="155"/>
    </location>
</feature>
<evidence type="ECO:0000259" key="2">
    <source>
        <dbReference type="Pfam" id="PF07331"/>
    </source>
</evidence>
<reference evidence="3" key="1">
    <citation type="submission" date="2022-07" db="EMBL/GenBank/DDBJ databases">
        <authorList>
            <person name="Otstavnykh N."/>
            <person name="Isaeva M."/>
            <person name="Bystritskaya E."/>
        </authorList>
    </citation>
    <scope>NUCLEOTIDE SEQUENCE</scope>
    <source>
        <strain evidence="3">10Alg 79</strain>
    </source>
</reference>
<evidence type="ECO:0000256" key="1">
    <source>
        <dbReference type="SAM" id="Phobius"/>
    </source>
</evidence>
<feature type="transmembrane region" description="Helical" evidence="1">
    <location>
        <begin position="106"/>
        <end position="124"/>
    </location>
</feature>
<dbReference type="Proteomes" id="UP001227162">
    <property type="component" value="Unassembled WGS sequence"/>
</dbReference>
<protein>
    <submittedName>
        <fullName evidence="3">Tripartite tricarboxylate transporter TctB family protein</fullName>
    </submittedName>
</protein>
<dbReference type="RefSeq" id="WP_317627490.1">
    <property type="nucleotide sequence ID" value="NZ_JANFFA010000006.1"/>
</dbReference>
<keyword evidence="1" id="KW-1133">Transmembrane helix</keyword>
<comment type="caution">
    <text evidence="3">The sequence shown here is derived from an EMBL/GenBank/DDBJ whole genome shotgun (WGS) entry which is preliminary data.</text>
</comment>
<evidence type="ECO:0000313" key="3">
    <source>
        <dbReference type="EMBL" id="MDQ2095871.1"/>
    </source>
</evidence>
<evidence type="ECO:0000313" key="4">
    <source>
        <dbReference type="Proteomes" id="UP001227162"/>
    </source>
</evidence>
<feature type="transmembrane region" description="Helical" evidence="1">
    <location>
        <begin position="81"/>
        <end position="100"/>
    </location>
</feature>
<organism evidence="3 4">
    <name type="scientific">Rhodalgimonas zhirmunskyi</name>
    <dbReference type="NCBI Taxonomy" id="2964767"/>
    <lineage>
        <taxon>Bacteria</taxon>
        <taxon>Pseudomonadati</taxon>
        <taxon>Pseudomonadota</taxon>
        <taxon>Alphaproteobacteria</taxon>
        <taxon>Rhodobacterales</taxon>
        <taxon>Roseobacteraceae</taxon>
        <taxon>Rhodalgimonas</taxon>
    </lineage>
</organism>
<proteinExistence type="predicted"/>
<reference evidence="3" key="2">
    <citation type="submission" date="2023-04" db="EMBL/GenBank/DDBJ databases">
        <title>'Rhodoalgimonas zhirmunskyi' gen. nov., isolated from a red alga.</title>
        <authorList>
            <person name="Nedashkovskaya O.I."/>
            <person name="Otstavnykh N.Y."/>
            <person name="Bystritskaya E.P."/>
            <person name="Balabanova L.A."/>
            <person name="Isaeva M.P."/>
        </authorList>
    </citation>
    <scope>NUCLEOTIDE SEQUENCE</scope>
    <source>
        <strain evidence="3">10Alg 79</strain>
    </source>
</reference>
<dbReference type="AlphaFoldDB" id="A0AAJ1X6V5"/>
<feature type="transmembrane region" description="Helical" evidence="1">
    <location>
        <begin position="51"/>
        <end position="69"/>
    </location>
</feature>
<dbReference type="Pfam" id="PF07331">
    <property type="entry name" value="TctB"/>
    <property type="match status" value="1"/>
</dbReference>
<feature type="transmembrane region" description="Helical" evidence="1">
    <location>
        <begin position="12"/>
        <end position="31"/>
    </location>
</feature>
<feature type="transmembrane region" description="Helical" evidence="1">
    <location>
        <begin position="131"/>
        <end position="150"/>
    </location>
</feature>